<name>A0A947G8Y8_HYDSH</name>
<dbReference type="SUPFAM" id="SSF56349">
    <property type="entry name" value="DNA breaking-rejoining enzymes"/>
    <property type="match status" value="1"/>
</dbReference>
<organism evidence="2 3">
    <name type="scientific">Hydrogenibacillus schlegelii</name>
    <name type="common">Bacillus schlegelii</name>
    <dbReference type="NCBI Taxonomy" id="1484"/>
    <lineage>
        <taxon>Bacteria</taxon>
        <taxon>Bacillati</taxon>
        <taxon>Bacillota</taxon>
        <taxon>Bacilli</taxon>
        <taxon>Bacillales</taxon>
        <taxon>Bacillales Family X. Incertae Sedis</taxon>
        <taxon>Hydrogenibacillus</taxon>
    </lineage>
</organism>
<protein>
    <recommendedName>
        <fullName evidence="4">Tyr recombinase domain-containing protein</fullName>
    </recommendedName>
</protein>
<sequence length="124" mass="13532">MGNPYGARQATCPVRADQALFRAAEISAGPIFQPVDRHGNIRPVRLSDRAIALIVERSSEAAGLDPERYSENNLRTGLSTAAAAAGAEERLILAQTGHKSERIVCRYIREGDLFRPNVVSFLDL</sequence>
<proteinExistence type="predicted"/>
<dbReference type="GO" id="GO:0006310">
    <property type="term" value="P:DNA recombination"/>
    <property type="evidence" value="ECO:0007669"/>
    <property type="project" value="UniProtKB-KW"/>
</dbReference>
<dbReference type="EMBL" id="JAHHQF010000016">
    <property type="protein sequence ID" value="MBT9281140.1"/>
    <property type="molecule type" value="Genomic_DNA"/>
</dbReference>
<dbReference type="Proteomes" id="UP000748108">
    <property type="component" value="Unassembled WGS sequence"/>
</dbReference>
<gene>
    <name evidence="2" type="ORF">KM312_00455</name>
</gene>
<evidence type="ECO:0000313" key="3">
    <source>
        <dbReference type="Proteomes" id="UP000748108"/>
    </source>
</evidence>
<dbReference type="GO" id="GO:0003677">
    <property type="term" value="F:DNA binding"/>
    <property type="evidence" value="ECO:0007669"/>
    <property type="project" value="InterPro"/>
</dbReference>
<reference evidence="2" key="1">
    <citation type="journal article" date="2021" name="Microbiology">
        <title>Metagenomic Analysis of the Microbial Community in the Underground Coal Fire Area (Kemerovo Region, Russia) Revealed Predominance of Thermophilic Members of the Phyla Deinococcus-thermus, Aquificae, and Firmicutes.</title>
        <authorList>
            <person name="Kadnikov V."/>
            <person name="Mardanov A.V."/>
            <person name="Beletsky A.V."/>
            <person name="Karnachuk O.V."/>
            <person name="Ravin N.V."/>
        </authorList>
    </citation>
    <scope>NUCLEOTIDE SEQUENCE</scope>
    <source>
        <strain evidence="2">RBS10-49</strain>
    </source>
</reference>
<evidence type="ECO:0008006" key="4">
    <source>
        <dbReference type="Google" id="ProtNLM"/>
    </source>
</evidence>
<dbReference type="InterPro" id="IPR013762">
    <property type="entry name" value="Integrase-like_cat_sf"/>
</dbReference>
<dbReference type="Gene3D" id="1.10.443.10">
    <property type="entry name" value="Intergrase catalytic core"/>
    <property type="match status" value="1"/>
</dbReference>
<accession>A0A947G8Y8</accession>
<dbReference type="AlphaFoldDB" id="A0A947G8Y8"/>
<evidence type="ECO:0000313" key="2">
    <source>
        <dbReference type="EMBL" id="MBT9281140.1"/>
    </source>
</evidence>
<keyword evidence="1" id="KW-0233">DNA recombination</keyword>
<evidence type="ECO:0000256" key="1">
    <source>
        <dbReference type="ARBA" id="ARBA00023172"/>
    </source>
</evidence>
<dbReference type="GO" id="GO:0015074">
    <property type="term" value="P:DNA integration"/>
    <property type="evidence" value="ECO:0007669"/>
    <property type="project" value="InterPro"/>
</dbReference>
<comment type="caution">
    <text evidence="2">The sequence shown here is derived from an EMBL/GenBank/DDBJ whole genome shotgun (WGS) entry which is preliminary data.</text>
</comment>
<dbReference type="InterPro" id="IPR011010">
    <property type="entry name" value="DNA_brk_join_enz"/>
</dbReference>